<evidence type="ECO:0000313" key="1">
    <source>
        <dbReference type="EMBL" id="MBB3066169.1"/>
    </source>
</evidence>
<keyword evidence="2" id="KW-1185">Reference proteome</keyword>
<sequence>MDSQHARLIKKIRRIFPERSSETIFAALRSYGVEPHEREPYRVYLAILKLSEEDHLSDVSFYLKVAKQDHRDVLAWAEYPNQTKLGPNADSEERAESVRKDEAQYQAWLEKT</sequence>
<evidence type="ECO:0000313" key="2">
    <source>
        <dbReference type="Proteomes" id="UP000581135"/>
    </source>
</evidence>
<organism evidence="1 2">
    <name type="scientific">Limibacillus halophilus</name>
    <dbReference type="NCBI Taxonomy" id="1579333"/>
    <lineage>
        <taxon>Bacteria</taxon>
        <taxon>Pseudomonadati</taxon>
        <taxon>Pseudomonadota</taxon>
        <taxon>Alphaproteobacteria</taxon>
        <taxon>Rhodospirillales</taxon>
        <taxon>Rhodovibrionaceae</taxon>
        <taxon>Limibacillus</taxon>
    </lineage>
</organism>
<dbReference type="AlphaFoldDB" id="A0A839SVV0"/>
<dbReference type="EMBL" id="JACHXA010000007">
    <property type="protein sequence ID" value="MBB3066169.1"/>
    <property type="molecule type" value="Genomic_DNA"/>
</dbReference>
<name>A0A839SVV0_9PROT</name>
<protein>
    <submittedName>
        <fullName evidence="1">Uncharacterized protein</fullName>
    </submittedName>
</protein>
<gene>
    <name evidence="1" type="ORF">FHR98_002474</name>
</gene>
<accession>A0A839SVV0</accession>
<proteinExistence type="predicted"/>
<dbReference type="RefSeq" id="WP_183416994.1">
    <property type="nucleotide sequence ID" value="NZ_JACHXA010000007.1"/>
</dbReference>
<reference evidence="1 2" key="1">
    <citation type="submission" date="2020-08" db="EMBL/GenBank/DDBJ databases">
        <title>Genomic Encyclopedia of Type Strains, Phase III (KMG-III): the genomes of soil and plant-associated and newly described type strains.</title>
        <authorList>
            <person name="Whitman W."/>
        </authorList>
    </citation>
    <scope>NUCLEOTIDE SEQUENCE [LARGE SCALE GENOMIC DNA]</scope>
    <source>
        <strain evidence="1 2">CECT 8803</strain>
    </source>
</reference>
<dbReference type="Proteomes" id="UP000581135">
    <property type="component" value="Unassembled WGS sequence"/>
</dbReference>
<comment type="caution">
    <text evidence="1">The sequence shown here is derived from an EMBL/GenBank/DDBJ whole genome shotgun (WGS) entry which is preliminary data.</text>
</comment>